<feature type="compositionally biased region" description="Polar residues" evidence="1">
    <location>
        <begin position="724"/>
        <end position="759"/>
    </location>
</feature>
<organism evidence="3 4">
    <name type="scientific">Ranatra chinensis</name>
    <dbReference type="NCBI Taxonomy" id="642074"/>
    <lineage>
        <taxon>Eukaryota</taxon>
        <taxon>Metazoa</taxon>
        <taxon>Ecdysozoa</taxon>
        <taxon>Arthropoda</taxon>
        <taxon>Hexapoda</taxon>
        <taxon>Insecta</taxon>
        <taxon>Pterygota</taxon>
        <taxon>Neoptera</taxon>
        <taxon>Paraneoptera</taxon>
        <taxon>Hemiptera</taxon>
        <taxon>Heteroptera</taxon>
        <taxon>Panheteroptera</taxon>
        <taxon>Nepomorpha</taxon>
        <taxon>Nepidae</taxon>
        <taxon>Ranatrinae</taxon>
        <taxon>Ranatra</taxon>
    </lineage>
</organism>
<feature type="compositionally biased region" description="Polar residues" evidence="1">
    <location>
        <begin position="272"/>
        <end position="290"/>
    </location>
</feature>
<feature type="region of interest" description="Disordered" evidence="1">
    <location>
        <begin position="722"/>
        <end position="778"/>
    </location>
</feature>
<sequence>ELIDVGVGTSIGTITEPDCLGPCEPGTSVTLEGIVWHETEGVLVVNVTWRGKTYVGTLLDCTRHDWAPPRFCDSPTSDIDTRTPKGRGKRGRNSANASICDLSNFTETRSSVHSKLRSNNASGPKGRKGQGSASPTSFAAPKVDSTPGKRKAKPPEEETNKRKNVPPPPSSSPLASPVLLECPEPNCSKKYKHINGLKYHQSHAHGSPDDEEAKESGSDEEAPSPSPEVKKDEINAEIPTTIGEESIPEPEEKTILRFNNEDVSSLRPVSTPLITRASTPRLTSPSSIEPQSVAIPAQPSSTTKIPQFKVKPASVLMGEEKKCLPSTPINNASKLPTHKKKCRKSPAGSPHPAPLEPPSLGIEKGREDIQSPAYSDISDDAAPLLESEVEGKPKQNVGDKKESEPSPLLQHYGMYPYYGQPPHLVPSVPDKSKDASQEKSEGKPPDKEKKENSGDYPQKLLQQQQQPYPYNMDSYNVVIDERKEDKVATSSESKQAAPPPPPVTQLHIPNPVKSKTEQGNLAKDKHPNDNHQILKESIEMKNQMNPSFLFQRQQPSQDELRRYYVYQDRKENNQTKATPPPSKMLSMPSPKHKDKEEKKERKDDDKKQEGVKPTMETQGPPPPPTSQYAYIHPGYMQSPHYGLPFDPNHPMYRGVNPMLLPGYTNSPYIHPQLHAVPRYHAPEDLSRPQSGKALDLLQHHASQYYAHPTHKIHELQERAIKSPTPKTSTANSASPSGSALSVAPVTSSSVQVQEKPTSSDIKDTRSPPPQRHVHTHHHTHVGLGYPILAGQYPAPYGGKPL</sequence>
<feature type="compositionally biased region" description="Basic residues" evidence="1">
    <location>
        <begin position="189"/>
        <end position="203"/>
    </location>
</feature>
<reference evidence="3 4" key="1">
    <citation type="submission" date="2024-07" db="EMBL/GenBank/DDBJ databases">
        <title>Chromosome-level genome assembly of the water stick insect Ranatra chinensis (Heteroptera: Nepidae).</title>
        <authorList>
            <person name="Liu X."/>
        </authorList>
    </citation>
    <scope>NUCLEOTIDE SEQUENCE [LARGE SCALE GENOMIC DNA]</scope>
    <source>
        <strain evidence="3">Cailab_2021Rc</strain>
        <tissue evidence="3">Muscle</tissue>
    </source>
</reference>
<feature type="compositionally biased region" description="Polar residues" evidence="1">
    <location>
        <begin position="110"/>
        <end position="122"/>
    </location>
</feature>
<dbReference type="PROSITE" id="PS00028">
    <property type="entry name" value="ZINC_FINGER_C2H2_1"/>
    <property type="match status" value="1"/>
</dbReference>
<comment type="caution">
    <text evidence="3">The sequence shown here is derived from an EMBL/GenBank/DDBJ whole genome shotgun (WGS) entry which is preliminary data.</text>
</comment>
<dbReference type="PANTHER" id="PTHR21564:SF5">
    <property type="entry name" value="SCRIBBLER, ISOFORM J"/>
    <property type="match status" value="1"/>
</dbReference>
<feature type="compositionally biased region" description="Polar residues" evidence="1">
    <location>
        <begin position="540"/>
        <end position="557"/>
    </location>
</feature>
<feature type="compositionally biased region" description="Low complexity" evidence="1">
    <location>
        <begin position="456"/>
        <end position="470"/>
    </location>
</feature>
<feature type="compositionally biased region" description="Acidic residues" evidence="1">
    <location>
        <begin position="209"/>
        <end position="222"/>
    </location>
</feature>
<keyword evidence="4" id="KW-1185">Reference proteome</keyword>
<dbReference type="InterPro" id="IPR040010">
    <property type="entry name" value="ZN608/ZN609"/>
</dbReference>
<feature type="domain" description="C2H2-type" evidence="2">
    <location>
        <begin position="182"/>
        <end position="205"/>
    </location>
</feature>
<name>A0ABD0XTP6_9HEMI</name>
<proteinExistence type="predicted"/>
<dbReference type="InterPro" id="IPR013087">
    <property type="entry name" value="Znf_C2H2_type"/>
</dbReference>
<feature type="compositionally biased region" description="Basic and acidic residues" evidence="1">
    <location>
        <begin position="558"/>
        <end position="573"/>
    </location>
</feature>
<dbReference type="EMBL" id="JBFDAA010000022">
    <property type="protein sequence ID" value="KAL1110541.1"/>
    <property type="molecule type" value="Genomic_DNA"/>
</dbReference>
<dbReference type="AlphaFoldDB" id="A0ABD0XTP6"/>
<feature type="compositionally biased region" description="Basic and acidic residues" evidence="1">
    <location>
        <begin position="389"/>
        <end position="404"/>
    </location>
</feature>
<feature type="compositionally biased region" description="Basic and acidic residues" evidence="1">
    <location>
        <begin position="522"/>
        <end position="539"/>
    </location>
</feature>
<evidence type="ECO:0000313" key="4">
    <source>
        <dbReference type="Proteomes" id="UP001558652"/>
    </source>
</evidence>
<feature type="region of interest" description="Disordered" evidence="1">
    <location>
        <begin position="319"/>
        <end position="633"/>
    </location>
</feature>
<protein>
    <recommendedName>
        <fullName evidence="2">C2H2-type domain-containing protein</fullName>
    </recommendedName>
</protein>
<evidence type="ECO:0000313" key="3">
    <source>
        <dbReference type="EMBL" id="KAL1110541.1"/>
    </source>
</evidence>
<accession>A0ABD0XTP6</accession>
<dbReference type="PANTHER" id="PTHR21564">
    <property type="entry name" value="BRAKELESS PROTEIN"/>
    <property type="match status" value="1"/>
</dbReference>
<feature type="non-terminal residue" evidence="3">
    <location>
        <position position="1"/>
    </location>
</feature>
<feature type="region of interest" description="Disordered" evidence="1">
    <location>
        <begin position="70"/>
        <end position="95"/>
    </location>
</feature>
<feature type="region of interest" description="Disordered" evidence="1">
    <location>
        <begin position="110"/>
        <end position="251"/>
    </location>
</feature>
<evidence type="ECO:0000256" key="1">
    <source>
        <dbReference type="SAM" id="MobiDB-lite"/>
    </source>
</evidence>
<feature type="region of interest" description="Disordered" evidence="1">
    <location>
        <begin position="270"/>
        <end position="306"/>
    </location>
</feature>
<dbReference type="Proteomes" id="UP001558652">
    <property type="component" value="Unassembled WGS sequence"/>
</dbReference>
<feature type="compositionally biased region" description="Basic and acidic residues" evidence="1">
    <location>
        <begin position="591"/>
        <end position="610"/>
    </location>
</feature>
<gene>
    <name evidence="3" type="ORF">AAG570_008069</name>
</gene>
<feature type="compositionally biased region" description="Basic and acidic residues" evidence="1">
    <location>
        <begin position="430"/>
        <end position="453"/>
    </location>
</feature>
<evidence type="ECO:0000259" key="2">
    <source>
        <dbReference type="PROSITE" id="PS00028"/>
    </source>
</evidence>